<dbReference type="Pfam" id="PF06629">
    <property type="entry name" value="MipA"/>
    <property type="match status" value="1"/>
</dbReference>
<evidence type="ECO:0000256" key="4">
    <source>
        <dbReference type="ARBA" id="ARBA00023136"/>
    </source>
</evidence>
<name>A0A919F6D8_9XANT</name>
<accession>A0A919F6D8</accession>
<evidence type="ECO:0000256" key="6">
    <source>
        <dbReference type="SAM" id="SignalP"/>
    </source>
</evidence>
<gene>
    <name evidence="7" type="ORF">GCM10009090_08690</name>
</gene>
<comment type="caution">
    <text evidence="7">The sequence shown here is derived from an EMBL/GenBank/DDBJ whole genome shotgun (WGS) entry which is preliminary data.</text>
</comment>
<protein>
    <submittedName>
        <fullName evidence="7">Structural protein MipA</fullName>
    </submittedName>
</protein>
<feature type="signal peptide" evidence="6">
    <location>
        <begin position="1"/>
        <end position="18"/>
    </location>
</feature>
<dbReference type="RefSeq" id="WP_140719243.1">
    <property type="nucleotide sequence ID" value="NZ_BNBA01000005.1"/>
</dbReference>
<keyword evidence="8" id="KW-1185">Reference proteome</keyword>
<keyword evidence="3 6" id="KW-0732">Signal</keyword>
<dbReference type="Proteomes" id="UP000623958">
    <property type="component" value="Unassembled WGS sequence"/>
</dbReference>
<comment type="similarity">
    <text evidence="2">Belongs to the MipA/OmpV family.</text>
</comment>
<reference evidence="7" key="2">
    <citation type="submission" date="2020-09" db="EMBL/GenBank/DDBJ databases">
        <authorList>
            <person name="Sun Q."/>
            <person name="Ohkuma M."/>
        </authorList>
    </citation>
    <scope>NUCLEOTIDE SEQUENCE</scope>
    <source>
        <strain evidence="7">JCM 13306</strain>
    </source>
</reference>
<evidence type="ECO:0000256" key="5">
    <source>
        <dbReference type="ARBA" id="ARBA00023237"/>
    </source>
</evidence>
<proteinExistence type="inferred from homology"/>
<dbReference type="EMBL" id="BNBA01000005">
    <property type="protein sequence ID" value="GHH49402.1"/>
    <property type="molecule type" value="Genomic_DNA"/>
</dbReference>
<dbReference type="GO" id="GO:0009279">
    <property type="term" value="C:cell outer membrane"/>
    <property type="evidence" value="ECO:0007669"/>
    <property type="project" value="UniProtKB-SubCell"/>
</dbReference>
<evidence type="ECO:0000256" key="2">
    <source>
        <dbReference type="ARBA" id="ARBA00005722"/>
    </source>
</evidence>
<dbReference type="InterPro" id="IPR010583">
    <property type="entry name" value="MipA"/>
</dbReference>
<organism evidence="7 8">
    <name type="scientific">Xanthomonas boreopolis</name>
    <dbReference type="NCBI Taxonomy" id="86183"/>
    <lineage>
        <taxon>Bacteria</taxon>
        <taxon>Pseudomonadati</taxon>
        <taxon>Pseudomonadota</taxon>
        <taxon>Gammaproteobacteria</taxon>
        <taxon>Lysobacterales</taxon>
        <taxon>Lysobacteraceae</taxon>
        <taxon>Xanthomonas</taxon>
    </lineage>
</organism>
<evidence type="ECO:0000313" key="7">
    <source>
        <dbReference type="EMBL" id="GHH49402.1"/>
    </source>
</evidence>
<dbReference type="PANTHER" id="PTHR38776:SF1">
    <property type="entry name" value="MLTA-INTERACTING PROTEIN-RELATED"/>
    <property type="match status" value="1"/>
</dbReference>
<evidence type="ECO:0000256" key="3">
    <source>
        <dbReference type="ARBA" id="ARBA00022729"/>
    </source>
</evidence>
<keyword evidence="5" id="KW-0998">Cell outer membrane</keyword>
<evidence type="ECO:0000313" key="8">
    <source>
        <dbReference type="Proteomes" id="UP000623958"/>
    </source>
</evidence>
<sequence length="265" mass="29032">MTRLPALFFLLFPSLALAQSSVVEDVASTSAPKRWQLGAGVSVNDSPYVGEGMRIRPFPWVSYEGERLFWRGLSGGVHVHKSDGFVFDAILAGNFDGFDIDDLSRSGLERNGLDPARLEDRDDGVDAGLAATWRGAAGELKLQALADVTDRSGGYELGLDYGYPRRWGRTLLIPSVGVRWLSKDVVRYYYGTLDEEEARGVAPYRPDAALVPQVRLGIVRPLGGNWRLVGALSYRFLPSEIGDSPFLERGSNGTGSLQLGFVRSF</sequence>
<dbReference type="AlphaFoldDB" id="A0A919F6D8"/>
<keyword evidence="4" id="KW-0472">Membrane</keyword>
<reference evidence="7" key="1">
    <citation type="journal article" date="2014" name="Int. J. Syst. Evol. Microbiol.">
        <title>Complete genome sequence of Corynebacterium casei LMG S-19264T (=DSM 44701T), isolated from a smear-ripened cheese.</title>
        <authorList>
            <consortium name="US DOE Joint Genome Institute (JGI-PGF)"/>
            <person name="Walter F."/>
            <person name="Albersmeier A."/>
            <person name="Kalinowski J."/>
            <person name="Ruckert C."/>
        </authorList>
    </citation>
    <scope>NUCLEOTIDE SEQUENCE</scope>
    <source>
        <strain evidence="7">JCM 13306</strain>
    </source>
</reference>
<feature type="chain" id="PRO_5037680024" evidence="6">
    <location>
        <begin position="19"/>
        <end position="265"/>
    </location>
</feature>
<dbReference type="PANTHER" id="PTHR38776">
    <property type="entry name" value="MLTA-INTERACTING PROTEIN-RELATED"/>
    <property type="match status" value="1"/>
</dbReference>
<comment type="subcellular location">
    <subcellularLocation>
        <location evidence="1">Cell outer membrane</location>
    </subcellularLocation>
</comment>
<evidence type="ECO:0000256" key="1">
    <source>
        <dbReference type="ARBA" id="ARBA00004442"/>
    </source>
</evidence>